<dbReference type="PROSITE" id="PS50297">
    <property type="entry name" value="ANK_REP_REGION"/>
    <property type="match status" value="4"/>
</dbReference>
<dbReference type="InterPro" id="IPR001496">
    <property type="entry name" value="SOCS_box"/>
</dbReference>
<feature type="repeat" description="ANK" evidence="3">
    <location>
        <begin position="272"/>
        <end position="304"/>
    </location>
</feature>
<dbReference type="Gene3D" id="1.25.40.20">
    <property type="entry name" value="Ankyrin repeat-containing domain"/>
    <property type="match status" value="2"/>
</dbReference>
<name>A0ABM0JIV6_APLCA</name>
<dbReference type="InterPro" id="IPR036770">
    <property type="entry name" value="Ankyrin_rpt-contain_sf"/>
</dbReference>
<organism evidence="5 6">
    <name type="scientific">Aplysia californica</name>
    <name type="common">California sea hare</name>
    <dbReference type="NCBI Taxonomy" id="6500"/>
    <lineage>
        <taxon>Eukaryota</taxon>
        <taxon>Metazoa</taxon>
        <taxon>Spiralia</taxon>
        <taxon>Lophotrochozoa</taxon>
        <taxon>Mollusca</taxon>
        <taxon>Gastropoda</taxon>
        <taxon>Heterobranchia</taxon>
        <taxon>Euthyneura</taxon>
        <taxon>Tectipleura</taxon>
        <taxon>Aplysiida</taxon>
        <taxon>Aplysioidea</taxon>
        <taxon>Aplysiidae</taxon>
        <taxon>Aplysia</taxon>
    </lineage>
</organism>
<evidence type="ECO:0000259" key="4">
    <source>
        <dbReference type="PROSITE" id="PS50225"/>
    </source>
</evidence>
<sequence>MASAMEQLRARQVKVYQSFITCSLETWNIDEFINGMSKHVMSQPLAIDVAPSCSCGRFFEQHPTIIEDTEDERLESFLHHLMEGHCKCLQKRYQSGSEPFRSSEKQWIHVAAAIGNLELFTKLVGKFECDINAETSLCHFTALSLAVMQTRTDIVSWLCSQPNLDANVQSKNEKHTPLIDAMLAEKFHLVDILITARGVDLNAKNFRGETPLVIAVRMVNARLVRVLLAAGADFTIPTSDGVLPVMLSVGSGHLVVREFIDAKVPLNNIDKDGETALTMAIRIRALDIVDILIRGGASCRANPARPALVLAASLGQLKTLLYLLDIGQAPNQRDDQGWSALHFACVRGHDKMVELLLDQDADVNALTGCNSSPLALAVFNRHSTVALSLIAYGCQVNTFDDDLDTPLHFATFNGNKDVVRALLDNGAEACMFNRIGATPLFNAVVSGVADVVKMLLPHYVEEDLQACSQGFAYTQWELKSELYYPIPRSMLWVAASNLNQEIVSLLQLAGVNATKEDWVISRDFPEPLHEPEHAEIRELLINMASVPRALVLLCRIAVRSALGAGNPRRVNQLRLVPRKVKNYISLRELYSN</sequence>
<evidence type="ECO:0000313" key="5">
    <source>
        <dbReference type="Proteomes" id="UP000694888"/>
    </source>
</evidence>
<dbReference type="SMART" id="SM00969">
    <property type="entry name" value="SOCS_box"/>
    <property type="match status" value="1"/>
</dbReference>
<dbReference type="PROSITE" id="PS50088">
    <property type="entry name" value="ANK_REPEAT"/>
    <property type="match status" value="4"/>
</dbReference>
<dbReference type="SUPFAM" id="SSF48403">
    <property type="entry name" value="Ankyrin repeat"/>
    <property type="match status" value="1"/>
</dbReference>
<evidence type="ECO:0000256" key="2">
    <source>
        <dbReference type="ARBA" id="ARBA00023043"/>
    </source>
</evidence>
<dbReference type="RefSeq" id="XP_005094682.1">
    <property type="nucleotide sequence ID" value="XM_005094625.3"/>
</dbReference>
<proteinExistence type="predicted"/>
<dbReference type="GeneID" id="101847569"/>
<feature type="repeat" description="ANK" evidence="3">
    <location>
        <begin position="336"/>
        <end position="368"/>
    </location>
</feature>
<protein>
    <submittedName>
        <fullName evidence="6">Ankyrin-3</fullName>
    </submittedName>
</protein>
<dbReference type="Pfam" id="PF00023">
    <property type="entry name" value="Ank"/>
    <property type="match status" value="1"/>
</dbReference>
<feature type="repeat" description="ANK" evidence="3">
    <location>
        <begin position="402"/>
        <end position="434"/>
    </location>
</feature>
<keyword evidence="5" id="KW-1185">Reference proteome</keyword>
<accession>A0ABM0JIV6</accession>
<feature type="repeat" description="ANK" evidence="3">
    <location>
        <begin position="207"/>
        <end position="239"/>
    </location>
</feature>
<dbReference type="SMART" id="SM00248">
    <property type="entry name" value="ANK"/>
    <property type="match status" value="12"/>
</dbReference>
<keyword evidence="2 3" id="KW-0040">ANK repeat</keyword>
<dbReference type="PANTHER" id="PTHR24166">
    <property type="entry name" value="ROLLING PEBBLES, ISOFORM B"/>
    <property type="match status" value="1"/>
</dbReference>
<reference evidence="6" key="1">
    <citation type="submission" date="2025-08" db="UniProtKB">
        <authorList>
            <consortium name="RefSeq"/>
        </authorList>
    </citation>
    <scope>IDENTIFICATION</scope>
</reference>
<dbReference type="Proteomes" id="UP000694888">
    <property type="component" value="Unplaced"/>
</dbReference>
<keyword evidence="1" id="KW-0677">Repeat</keyword>
<dbReference type="InterPro" id="IPR002110">
    <property type="entry name" value="Ankyrin_rpt"/>
</dbReference>
<dbReference type="Pfam" id="PF12796">
    <property type="entry name" value="Ank_2"/>
    <property type="match status" value="3"/>
</dbReference>
<dbReference type="PANTHER" id="PTHR24166:SF48">
    <property type="entry name" value="PROTEIN VAPYRIN"/>
    <property type="match status" value="1"/>
</dbReference>
<evidence type="ECO:0000313" key="6">
    <source>
        <dbReference type="RefSeq" id="XP_005094682.1"/>
    </source>
</evidence>
<evidence type="ECO:0000256" key="3">
    <source>
        <dbReference type="PROSITE-ProRule" id="PRU00023"/>
    </source>
</evidence>
<feature type="domain" description="SOCS box" evidence="4">
    <location>
        <begin position="535"/>
        <end position="590"/>
    </location>
</feature>
<gene>
    <name evidence="6" type="primary">LOC101847569</name>
</gene>
<evidence type="ECO:0000256" key="1">
    <source>
        <dbReference type="ARBA" id="ARBA00022737"/>
    </source>
</evidence>
<dbReference type="PROSITE" id="PS50225">
    <property type="entry name" value="SOCS"/>
    <property type="match status" value="1"/>
</dbReference>
<dbReference type="InterPro" id="IPR050889">
    <property type="entry name" value="Dendritic_Spine_Reg/Scaffold"/>
</dbReference>